<feature type="transmembrane region" description="Helical" evidence="3">
    <location>
        <begin position="68"/>
        <end position="90"/>
    </location>
</feature>
<keyword evidence="3" id="KW-1133">Transmembrane helix</keyword>
<dbReference type="Pfam" id="PF13779">
    <property type="entry name" value="DUF4175"/>
    <property type="match status" value="1"/>
</dbReference>
<feature type="compositionally biased region" description="Low complexity" evidence="2">
    <location>
        <begin position="713"/>
        <end position="724"/>
    </location>
</feature>
<comment type="caution">
    <text evidence="4">The sequence shown here is derived from an EMBL/GenBank/DDBJ whole genome shotgun (WGS) entry which is preliminary data.</text>
</comment>
<feature type="region of interest" description="Disordered" evidence="2">
    <location>
        <begin position="810"/>
        <end position="863"/>
    </location>
</feature>
<feature type="compositionally biased region" description="Low complexity" evidence="2">
    <location>
        <begin position="736"/>
        <end position="765"/>
    </location>
</feature>
<dbReference type="InterPro" id="IPR012683">
    <property type="entry name" value="CHP02302_TM"/>
</dbReference>
<name>A0ABQ0AIZ4_9RHOB</name>
<evidence type="ECO:0000313" key="4">
    <source>
        <dbReference type="EMBL" id="GAA6195845.1"/>
    </source>
</evidence>
<accession>A0ABQ0AIZ4</accession>
<protein>
    <recommendedName>
        <fullName evidence="6">TIGR02302 family protein</fullName>
    </recommendedName>
</protein>
<keyword evidence="1" id="KW-0175">Coiled coil</keyword>
<evidence type="ECO:0000313" key="5">
    <source>
        <dbReference type="Proteomes" id="UP001441944"/>
    </source>
</evidence>
<keyword evidence="3" id="KW-0812">Transmembrane</keyword>
<feature type="compositionally biased region" description="Low complexity" evidence="2">
    <location>
        <begin position="817"/>
        <end position="837"/>
    </location>
</feature>
<feature type="coiled-coil region" evidence="1">
    <location>
        <begin position="516"/>
        <end position="628"/>
    </location>
</feature>
<feature type="transmembrane region" description="Helical" evidence="3">
    <location>
        <begin position="163"/>
        <end position="182"/>
    </location>
</feature>
<keyword evidence="3" id="KW-0472">Membrane</keyword>
<proteinExistence type="predicted"/>
<feature type="region of interest" description="Disordered" evidence="2">
    <location>
        <begin position="664"/>
        <end position="789"/>
    </location>
</feature>
<organism evidence="4 5">
    <name type="scientific">Pseudophaeobacter arcticus</name>
    <dbReference type="NCBI Taxonomy" id="385492"/>
    <lineage>
        <taxon>Bacteria</taxon>
        <taxon>Pseudomonadati</taxon>
        <taxon>Pseudomonadota</taxon>
        <taxon>Alphaproteobacteria</taxon>
        <taxon>Rhodobacterales</taxon>
        <taxon>Paracoccaceae</taxon>
        <taxon>Pseudophaeobacter</taxon>
    </lineage>
</organism>
<feature type="compositionally biased region" description="Basic and acidic residues" evidence="2">
    <location>
        <begin position="766"/>
        <end position="777"/>
    </location>
</feature>
<feature type="transmembrane region" description="Helical" evidence="3">
    <location>
        <begin position="42"/>
        <end position="62"/>
    </location>
</feature>
<keyword evidence="5" id="KW-1185">Reference proteome</keyword>
<gene>
    <name evidence="4" type="ORF">NBRC116598_12890</name>
</gene>
<evidence type="ECO:0000256" key="3">
    <source>
        <dbReference type="SAM" id="Phobius"/>
    </source>
</evidence>
<dbReference type="NCBIfam" id="TIGR02302">
    <property type="entry name" value="aProt_lowcomp"/>
    <property type="match status" value="1"/>
</dbReference>
<feature type="compositionally biased region" description="Gly residues" evidence="2">
    <location>
        <begin position="725"/>
        <end position="735"/>
    </location>
</feature>
<evidence type="ECO:0000256" key="1">
    <source>
        <dbReference type="SAM" id="Coils"/>
    </source>
</evidence>
<dbReference type="Proteomes" id="UP001441944">
    <property type="component" value="Unassembled WGS sequence"/>
</dbReference>
<sequence length="897" mass="97004">MMARPGKQTGNRTGKTDPRLHPLRWPLRLTQAGLVCERALRAFWPLFSVLAVTAAALMLGLHDLMSSLLFWGTAVVALAAMLASLVFGLWRFRYPRRAEVLARLDASLPGRPVSALLDTQAIGVADAGATALWQAHQARMARAAAMARAPAPNLRIAAVDPFALRYVALVSLLIALVFGSFWRVGTLSALAPGGGEAAMTGPSWEGWIEPPLYTGLPVLYLNDQQGERLQLAEGSRITLRFYGEVGALTLVQSLSVQDAPDAQDDAQDPGLEHDIAVERSGNLEIQGRGGQRWEVAVVPDQPPSISITGLPELTEDGALSLPFLAQDDYGIEGGTVRISLDHLALSRRHGLLPDPETRADIELDLPMPVSGSRQAFEGLLIEDFSTHPWANLPVVFSVSVRDAAGQSSVSSELGAPLVAPRFFDPLAAAVAEQRRDLIWSRDNSLRITQLLRALSHRPEDLFREAGSYLQLRGILRGLEVALHQGSATEMPISEGQRDETAAALWALAQSLEEGDIGDALERMQRAKERLSQAMREGASDEEIARLMQKLREATQDYMRQLQRQAQRDNPSGDSGEAQENAMTLSQQDLQAMMDRIQELMEQGRMAEAEQALEEFQRMMENMRISQSQQGQNGSDGQQAMEDLGETLQEQQGLSDQAFRDLQEQFNPNAQAGESQGNEGRSGGQGRGQQHQGGTGGEGQSGEDGSQGQGGQSPGQSPGQSADGSSQGGAEGGSAGAGSLAEQQQALREALRRQQQGLPLGQGAEGEATKEALDRAGEAMDGAEEALRQGDLAEAIDRQSEAMEALREGMRALGEAIAQNQQPGQQQGQGDSASSGQADPLGRDRNAGGLAGEQNSEFGDGRAHRRAWDLLEELRRRVGEQDRAEDERRYFERLLDQF</sequence>
<reference evidence="4 5" key="1">
    <citation type="submission" date="2024-04" db="EMBL/GenBank/DDBJ databases">
        <title>Draft genome sequence of Pseudophaeobacter arcticus NBRC 116598.</title>
        <authorList>
            <person name="Miyakawa T."/>
            <person name="Kusuya Y."/>
            <person name="Miura T."/>
        </authorList>
    </citation>
    <scope>NUCLEOTIDE SEQUENCE [LARGE SCALE GENOMIC DNA]</scope>
    <source>
        <strain evidence="4 5">SU-CL00105</strain>
    </source>
</reference>
<evidence type="ECO:0000256" key="2">
    <source>
        <dbReference type="SAM" id="MobiDB-lite"/>
    </source>
</evidence>
<dbReference type="EMBL" id="BAABWU010000003">
    <property type="protein sequence ID" value="GAA6195845.1"/>
    <property type="molecule type" value="Genomic_DNA"/>
</dbReference>
<evidence type="ECO:0008006" key="6">
    <source>
        <dbReference type="Google" id="ProtNLM"/>
    </source>
</evidence>
<feature type="compositionally biased region" description="Gly residues" evidence="2">
    <location>
        <begin position="679"/>
        <end position="712"/>
    </location>
</feature>